<dbReference type="Gene3D" id="1.20.1050.10">
    <property type="match status" value="1"/>
</dbReference>
<protein>
    <recommendedName>
        <fullName evidence="1">glutathione transferase</fullName>
        <ecNumber evidence="1">2.5.1.18</ecNumber>
    </recommendedName>
</protein>
<dbReference type="Pfam" id="PF13417">
    <property type="entry name" value="GST_N_3"/>
    <property type="match status" value="1"/>
</dbReference>
<reference evidence="5" key="1">
    <citation type="submission" date="2019-06" db="EMBL/GenBank/DDBJ databases">
        <authorList>
            <person name="Le Quere A."/>
            <person name="Colella S."/>
        </authorList>
    </citation>
    <scope>NUCLEOTIDE SEQUENCE</scope>
    <source>
        <strain evidence="5">EmedicaeMD41</strain>
    </source>
</reference>
<proteinExistence type="predicted"/>
<dbReference type="AlphaFoldDB" id="A0A508WS59"/>
<dbReference type="PROSITE" id="PS50404">
    <property type="entry name" value="GST_NTER"/>
    <property type="match status" value="1"/>
</dbReference>
<dbReference type="RefSeq" id="WP_018208596.1">
    <property type="nucleotide sequence ID" value="NZ_CABFNB010000057.1"/>
</dbReference>
<evidence type="ECO:0000256" key="1">
    <source>
        <dbReference type="ARBA" id="ARBA00012452"/>
    </source>
</evidence>
<dbReference type="PANTHER" id="PTHR43900:SF3">
    <property type="entry name" value="GLUTATHIONE S-TRANSFERASE RHO"/>
    <property type="match status" value="1"/>
</dbReference>
<feature type="domain" description="GST N-terminal" evidence="3">
    <location>
        <begin position="3"/>
        <end position="84"/>
    </location>
</feature>
<evidence type="ECO:0000259" key="3">
    <source>
        <dbReference type="PROSITE" id="PS50404"/>
    </source>
</evidence>
<dbReference type="GO" id="GO:0043295">
    <property type="term" value="F:glutathione binding"/>
    <property type="evidence" value="ECO:0007669"/>
    <property type="project" value="TreeGrafter"/>
</dbReference>
<feature type="domain" description="GST C-terminal" evidence="4">
    <location>
        <begin position="89"/>
        <end position="212"/>
    </location>
</feature>
<dbReference type="Gene3D" id="3.40.30.10">
    <property type="entry name" value="Glutaredoxin"/>
    <property type="match status" value="1"/>
</dbReference>
<dbReference type="EMBL" id="CABFNB010000057">
    <property type="protein sequence ID" value="VTZ60350.1"/>
    <property type="molecule type" value="Genomic_DNA"/>
</dbReference>
<dbReference type="SUPFAM" id="SSF47616">
    <property type="entry name" value="GST C-terminal domain-like"/>
    <property type="match status" value="1"/>
</dbReference>
<evidence type="ECO:0000256" key="2">
    <source>
        <dbReference type="ARBA" id="ARBA00022679"/>
    </source>
</evidence>
<dbReference type="Proteomes" id="UP000507954">
    <property type="component" value="Unassembled WGS sequence"/>
</dbReference>
<organism evidence="5">
    <name type="scientific">Sinorhizobium medicae</name>
    <dbReference type="NCBI Taxonomy" id="110321"/>
    <lineage>
        <taxon>Bacteria</taxon>
        <taxon>Pseudomonadati</taxon>
        <taxon>Pseudomonadota</taxon>
        <taxon>Alphaproteobacteria</taxon>
        <taxon>Hyphomicrobiales</taxon>
        <taxon>Rhizobiaceae</taxon>
        <taxon>Sinorhizobium/Ensifer group</taxon>
        <taxon>Sinorhizobium</taxon>
    </lineage>
</organism>
<evidence type="ECO:0000259" key="4">
    <source>
        <dbReference type="PROSITE" id="PS50405"/>
    </source>
</evidence>
<name>A0A508WS59_9HYPH</name>
<keyword evidence="2 5" id="KW-0808">Transferase</keyword>
<dbReference type="GO" id="GO:0005737">
    <property type="term" value="C:cytoplasm"/>
    <property type="evidence" value="ECO:0007669"/>
    <property type="project" value="TreeGrafter"/>
</dbReference>
<dbReference type="SFLD" id="SFLDG00358">
    <property type="entry name" value="Main_(cytGST)"/>
    <property type="match status" value="1"/>
</dbReference>
<dbReference type="Pfam" id="PF00043">
    <property type="entry name" value="GST_C"/>
    <property type="match status" value="1"/>
</dbReference>
<dbReference type="PANTHER" id="PTHR43900">
    <property type="entry name" value="GLUTATHIONE S-TRANSFERASE RHO"/>
    <property type="match status" value="1"/>
</dbReference>
<dbReference type="GO" id="GO:0004364">
    <property type="term" value="F:glutathione transferase activity"/>
    <property type="evidence" value="ECO:0007669"/>
    <property type="project" value="UniProtKB-EC"/>
</dbReference>
<dbReference type="CDD" id="cd00299">
    <property type="entry name" value="GST_C_family"/>
    <property type="match status" value="1"/>
</dbReference>
<accession>A0A508WS59</accession>
<dbReference type="EC" id="2.5.1.18" evidence="1"/>
<sequence length="212" mass="23858">MTEKPRLFGADYSVYVRIVRLVLAEKGIDCDLVPVDVFAESGPPPGYLDRHPFGRIPAFEHEGFRLYETGAIARYIDEAFPGISLQPPEARERARCNQLISIADNYAYPILVWGIYVERVSKPAKSAIADEAAISRALPKARTCLKAISEIMGTAPWLAGESMSLADLYAAPIFDYFLTAPEGDETLRDYENLAVWWSRISRRRSMRDTRPL</sequence>
<dbReference type="PROSITE" id="PS50405">
    <property type="entry name" value="GST_CTER"/>
    <property type="match status" value="1"/>
</dbReference>
<dbReference type="InterPro" id="IPR040079">
    <property type="entry name" value="Glutathione_S-Trfase"/>
</dbReference>
<dbReference type="InterPro" id="IPR004046">
    <property type="entry name" value="GST_C"/>
</dbReference>
<dbReference type="InterPro" id="IPR036249">
    <property type="entry name" value="Thioredoxin-like_sf"/>
</dbReference>
<dbReference type="SUPFAM" id="SSF52833">
    <property type="entry name" value="Thioredoxin-like"/>
    <property type="match status" value="1"/>
</dbReference>
<evidence type="ECO:0000313" key="5">
    <source>
        <dbReference type="EMBL" id="VTZ60350.1"/>
    </source>
</evidence>
<dbReference type="InterPro" id="IPR036282">
    <property type="entry name" value="Glutathione-S-Trfase_C_sf"/>
</dbReference>
<gene>
    <name evidence="5" type="ORF">EMEDMD4_150129</name>
</gene>
<dbReference type="SFLD" id="SFLDS00019">
    <property type="entry name" value="Glutathione_Transferase_(cytos"/>
    <property type="match status" value="1"/>
</dbReference>
<dbReference type="InterPro" id="IPR010987">
    <property type="entry name" value="Glutathione-S-Trfase_C-like"/>
</dbReference>
<dbReference type="InterPro" id="IPR004045">
    <property type="entry name" value="Glutathione_S-Trfase_N"/>
</dbReference>